<gene>
    <name evidence="2" type="ORF">K469DRAFT_731938</name>
</gene>
<dbReference type="InterPro" id="IPR008271">
    <property type="entry name" value="Ser/Thr_kinase_AS"/>
</dbReference>
<accession>A0A6A6ENQ5</accession>
<dbReference type="PANTHER" id="PTHR44329">
    <property type="entry name" value="SERINE/THREONINE-PROTEIN KINASE TNNI3K-RELATED"/>
    <property type="match status" value="1"/>
</dbReference>
<evidence type="ECO:0000259" key="1">
    <source>
        <dbReference type="PROSITE" id="PS50011"/>
    </source>
</evidence>
<dbReference type="CDD" id="cd00180">
    <property type="entry name" value="PKc"/>
    <property type="match status" value="1"/>
</dbReference>
<dbReference type="PROSITE" id="PS50011">
    <property type="entry name" value="PROTEIN_KINASE_DOM"/>
    <property type="match status" value="1"/>
</dbReference>
<keyword evidence="3" id="KW-1185">Reference proteome</keyword>
<proteinExistence type="predicted"/>
<dbReference type="EMBL" id="ML994616">
    <property type="protein sequence ID" value="KAF2191720.1"/>
    <property type="molecule type" value="Genomic_DNA"/>
</dbReference>
<dbReference type="GO" id="GO:0004674">
    <property type="term" value="F:protein serine/threonine kinase activity"/>
    <property type="evidence" value="ECO:0007669"/>
    <property type="project" value="TreeGrafter"/>
</dbReference>
<name>A0A6A6ENQ5_9PEZI</name>
<dbReference type="GO" id="GO:0005524">
    <property type="term" value="F:ATP binding"/>
    <property type="evidence" value="ECO:0007669"/>
    <property type="project" value="InterPro"/>
</dbReference>
<keyword evidence="2" id="KW-0418">Kinase</keyword>
<dbReference type="AlphaFoldDB" id="A0A6A6ENQ5"/>
<evidence type="ECO:0000313" key="2">
    <source>
        <dbReference type="EMBL" id="KAF2191720.1"/>
    </source>
</evidence>
<organism evidence="2 3">
    <name type="scientific">Zopfia rhizophila CBS 207.26</name>
    <dbReference type="NCBI Taxonomy" id="1314779"/>
    <lineage>
        <taxon>Eukaryota</taxon>
        <taxon>Fungi</taxon>
        <taxon>Dikarya</taxon>
        <taxon>Ascomycota</taxon>
        <taxon>Pezizomycotina</taxon>
        <taxon>Dothideomycetes</taxon>
        <taxon>Dothideomycetes incertae sedis</taxon>
        <taxon>Zopfiaceae</taxon>
        <taxon>Zopfia</taxon>
    </lineage>
</organism>
<feature type="domain" description="Protein kinase" evidence="1">
    <location>
        <begin position="171"/>
        <end position="430"/>
    </location>
</feature>
<reference evidence="2" key="1">
    <citation type="journal article" date="2020" name="Stud. Mycol.">
        <title>101 Dothideomycetes genomes: a test case for predicting lifestyles and emergence of pathogens.</title>
        <authorList>
            <person name="Haridas S."/>
            <person name="Albert R."/>
            <person name="Binder M."/>
            <person name="Bloem J."/>
            <person name="Labutti K."/>
            <person name="Salamov A."/>
            <person name="Andreopoulos B."/>
            <person name="Baker S."/>
            <person name="Barry K."/>
            <person name="Bills G."/>
            <person name="Bluhm B."/>
            <person name="Cannon C."/>
            <person name="Castanera R."/>
            <person name="Culley D."/>
            <person name="Daum C."/>
            <person name="Ezra D."/>
            <person name="Gonzalez J."/>
            <person name="Henrissat B."/>
            <person name="Kuo A."/>
            <person name="Liang C."/>
            <person name="Lipzen A."/>
            <person name="Lutzoni F."/>
            <person name="Magnuson J."/>
            <person name="Mondo S."/>
            <person name="Nolan M."/>
            <person name="Ohm R."/>
            <person name="Pangilinan J."/>
            <person name="Park H.-J."/>
            <person name="Ramirez L."/>
            <person name="Alfaro M."/>
            <person name="Sun H."/>
            <person name="Tritt A."/>
            <person name="Yoshinaga Y."/>
            <person name="Zwiers L.-H."/>
            <person name="Turgeon B."/>
            <person name="Goodwin S."/>
            <person name="Spatafora J."/>
            <person name="Crous P."/>
            <person name="Grigoriev I."/>
        </authorList>
    </citation>
    <scope>NUCLEOTIDE SEQUENCE</scope>
    <source>
        <strain evidence="2">CBS 207.26</strain>
    </source>
</reference>
<dbReference type="Gene3D" id="1.10.510.10">
    <property type="entry name" value="Transferase(Phosphotransferase) domain 1"/>
    <property type="match status" value="1"/>
</dbReference>
<dbReference type="OrthoDB" id="4062651at2759"/>
<dbReference type="InterPro" id="IPR011009">
    <property type="entry name" value="Kinase-like_dom_sf"/>
</dbReference>
<dbReference type="SMART" id="SM00220">
    <property type="entry name" value="S_TKc"/>
    <property type="match status" value="1"/>
</dbReference>
<dbReference type="PROSITE" id="PS00108">
    <property type="entry name" value="PROTEIN_KINASE_ST"/>
    <property type="match status" value="1"/>
</dbReference>
<dbReference type="Pfam" id="PF00069">
    <property type="entry name" value="Pkinase"/>
    <property type="match status" value="1"/>
</dbReference>
<evidence type="ECO:0000313" key="3">
    <source>
        <dbReference type="Proteomes" id="UP000800200"/>
    </source>
</evidence>
<dbReference type="InterPro" id="IPR051681">
    <property type="entry name" value="Ser/Thr_Kinases-Pseudokinases"/>
</dbReference>
<dbReference type="Proteomes" id="UP000800200">
    <property type="component" value="Unassembled WGS sequence"/>
</dbReference>
<sequence length="430" mass="48676">MTSTTTTTSNQLWSINWTCHDYDEIKWKRGQEPRKRRLRVVARFARSQWHITIAFEGSLHSDRVARAKIEKRRQDLENLCLCLDFDHLQLLDDTVTELLIKREHDTTPPSHQNDIAVPNHILPLKTTLRPDSEYYPVIAHLRLCVREDPFHVRFPPFDYSANIPTKDLLEISKTRQLSVGVHEARVTSNDKQYVYKEVDIPLYIPRDSQVLDRELRNLQLFHGTKAIVQLVAAVVSQNPYQTSQPAEAYGTAEATETIKVKSQTVLRGILLEYHPNGTLGDALQGAQDTLLSSKPNTAWPWRKWALQIACALAYLHEHGITHMDLKPSNVVISAEANAVLIDISGIGGITQEWLAPEMHHVSDPLSESMESRIRNDIWALGKLLSEMATVLCNNIEKKHLGRIALGATAEDPSSRTSIHDIISTLLLLSP</sequence>
<keyword evidence="2" id="KW-0808">Transferase</keyword>
<dbReference type="SUPFAM" id="SSF56112">
    <property type="entry name" value="Protein kinase-like (PK-like)"/>
    <property type="match status" value="1"/>
</dbReference>
<dbReference type="InterPro" id="IPR000719">
    <property type="entry name" value="Prot_kinase_dom"/>
</dbReference>
<protein>
    <submittedName>
        <fullName evidence="2">Kinase-like protein</fullName>
    </submittedName>
</protein>